<dbReference type="Pfam" id="PF05816">
    <property type="entry name" value="TelA"/>
    <property type="match status" value="1"/>
</dbReference>
<dbReference type="PANTHER" id="PTHR38432:SF1">
    <property type="entry name" value="TELA-LIKE PROTEIN SAOUHSC_01408"/>
    <property type="match status" value="1"/>
</dbReference>
<evidence type="ECO:0000256" key="1">
    <source>
        <dbReference type="ARBA" id="ARBA00005541"/>
    </source>
</evidence>
<gene>
    <name evidence="3" type="ORF">ACFFH7_10855</name>
</gene>
<organism evidence="3 4">
    <name type="scientific">Kutzneria chonburiensis</name>
    <dbReference type="NCBI Taxonomy" id="1483604"/>
    <lineage>
        <taxon>Bacteria</taxon>
        <taxon>Bacillati</taxon>
        <taxon>Actinomycetota</taxon>
        <taxon>Actinomycetes</taxon>
        <taxon>Pseudonocardiales</taxon>
        <taxon>Pseudonocardiaceae</taxon>
        <taxon>Kutzneria</taxon>
    </lineage>
</organism>
<dbReference type="PANTHER" id="PTHR38432">
    <property type="entry name" value="TELA-LIKE PROTEIN SAOUHSC_01408"/>
    <property type="match status" value="1"/>
</dbReference>
<comment type="caution">
    <text evidence="3">The sequence shown here is derived from an EMBL/GenBank/DDBJ whole genome shotgun (WGS) entry which is preliminary data.</text>
</comment>
<proteinExistence type="inferred from homology"/>
<evidence type="ECO:0000313" key="4">
    <source>
        <dbReference type="Proteomes" id="UP001589810"/>
    </source>
</evidence>
<keyword evidence="4" id="KW-1185">Reference proteome</keyword>
<dbReference type="InterPro" id="IPR008863">
    <property type="entry name" value="Toxic_anion-R_TelA"/>
</dbReference>
<dbReference type="Proteomes" id="UP001589810">
    <property type="component" value="Unassembled WGS sequence"/>
</dbReference>
<sequence>MSERPLTAAEPVGTVSTASATGLVPVPQERLDELTDDAERIAAELGAMDPMAPDFTVQVGQVLALGEDEMRAAATIAGRLLDRAVQGVNPPAEQVSVSLTELRERINELDPNGRKVFGISLGNPAKKLLARYQAADAPINAVVRSLRARQDDLKRDNAAIQGERERLWAAMGRLSEAAAMAGAVDEAIDRQASIMDLADPSRANTIRAEVLFPVRQRHQDLLTQLAVCVQGYLALDVLRRNNDELIRGVDRAAGTTVSALRVAVVVSGALAGQRKVIDEMETLRATTDGLIKANADLIAMQGQQIQRISTDPAVGMDALRQSFDQIYRAIDDVEGFKAAAATAMATTVSALEDELRRAQDRLRENR</sequence>
<evidence type="ECO:0000256" key="2">
    <source>
        <dbReference type="SAM" id="MobiDB-lite"/>
    </source>
</evidence>
<feature type="region of interest" description="Disordered" evidence="2">
    <location>
        <begin position="1"/>
        <end position="21"/>
    </location>
</feature>
<protein>
    <submittedName>
        <fullName evidence="3">Toxic anion resistance protein</fullName>
    </submittedName>
</protein>
<name>A0ABV6MQ53_9PSEU</name>
<accession>A0ABV6MQ53</accession>
<dbReference type="RefSeq" id="WP_273941982.1">
    <property type="nucleotide sequence ID" value="NZ_CP097263.1"/>
</dbReference>
<comment type="similarity">
    <text evidence="1">Belongs to the TelA family.</text>
</comment>
<evidence type="ECO:0000313" key="3">
    <source>
        <dbReference type="EMBL" id="MFC0541981.1"/>
    </source>
</evidence>
<reference evidence="3 4" key="1">
    <citation type="submission" date="2024-09" db="EMBL/GenBank/DDBJ databases">
        <authorList>
            <person name="Sun Q."/>
            <person name="Mori K."/>
        </authorList>
    </citation>
    <scope>NUCLEOTIDE SEQUENCE [LARGE SCALE GENOMIC DNA]</scope>
    <source>
        <strain evidence="3 4">TBRC 1432</strain>
    </source>
</reference>
<dbReference type="EMBL" id="JBHLUD010000002">
    <property type="protein sequence ID" value="MFC0541981.1"/>
    <property type="molecule type" value="Genomic_DNA"/>
</dbReference>